<sequence>MPPFQELLQDAKTQRSLTIKERRTKPSKQSHGKHKTGPKDGTQHKTEESVGRRRHIAPHPVAAAGPARARDAGGRRGREEPKTDLDATANFPAVGALLSKFRSGRLLKPSKEPDNKEQKTGTKKRALGSRESVRTGRQMSRDSQRTGRQKPRAGGSREREGAEKSGKKPPPPSQIQQQRQPTPPPPQTAPVEDPQPITAAHQPPKPEGHPGEDMKTGHQGATARSGKVVKE</sequence>
<evidence type="ECO:0000313" key="2">
    <source>
        <dbReference type="EMBL" id="CAJ0565755.1"/>
    </source>
</evidence>
<evidence type="ECO:0000256" key="1">
    <source>
        <dbReference type="SAM" id="MobiDB-lite"/>
    </source>
</evidence>
<comment type="caution">
    <text evidence="2">The sequence shown here is derived from an EMBL/GenBank/DDBJ whole genome shotgun (WGS) entry which is preliminary data.</text>
</comment>
<feature type="compositionally biased region" description="Basic and acidic residues" evidence="1">
    <location>
        <begin position="155"/>
        <end position="166"/>
    </location>
</feature>
<feature type="region of interest" description="Disordered" evidence="1">
    <location>
        <begin position="1"/>
        <end position="231"/>
    </location>
</feature>
<dbReference type="AlphaFoldDB" id="A0AA36CCC8"/>
<keyword evidence="3" id="KW-1185">Reference proteome</keyword>
<dbReference type="Proteomes" id="UP001177023">
    <property type="component" value="Unassembled WGS sequence"/>
</dbReference>
<name>A0AA36CCC8_9BILA</name>
<reference evidence="2" key="1">
    <citation type="submission" date="2023-06" db="EMBL/GenBank/DDBJ databases">
        <authorList>
            <person name="Delattre M."/>
        </authorList>
    </citation>
    <scope>NUCLEOTIDE SEQUENCE</scope>
    <source>
        <strain evidence="2">AF72</strain>
    </source>
</reference>
<feature type="compositionally biased region" description="Basic and acidic residues" evidence="1">
    <location>
        <begin position="68"/>
        <end position="85"/>
    </location>
</feature>
<feature type="non-terminal residue" evidence="2">
    <location>
        <position position="1"/>
    </location>
</feature>
<gene>
    <name evidence="2" type="ORF">MSPICULIGERA_LOCUS4385</name>
</gene>
<dbReference type="EMBL" id="CATQJA010001100">
    <property type="protein sequence ID" value="CAJ0565755.1"/>
    <property type="molecule type" value="Genomic_DNA"/>
</dbReference>
<feature type="compositionally biased region" description="Basic residues" evidence="1">
    <location>
        <begin position="22"/>
        <end position="36"/>
    </location>
</feature>
<organism evidence="2 3">
    <name type="scientific">Mesorhabditis spiculigera</name>
    <dbReference type="NCBI Taxonomy" id="96644"/>
    <lineage>
        <taxon>Eukaryota</taxon>
        <taxon>Metazoa</taxon>
        <taxon>Ecdysozoa</taxon>
        <taxon>Nematoda</taxon>
        <taxon>Chromadorea</taxon>
        <taxon>Rhabditida</taxon>
        <taxon>Rhabditina</taxon>
        <taxon>Rhabditomorpha</taxon>
        <taxon>Rhabditoidea</taxon>
        <taxon>Rhabditidae</taxon>
        <taxon>Mesorhabditinae</taxon>
        <taxon>Mesorhabditis</taxon>
    </lineage>
</organism>
<feature type="compositionally biased region" description="Basic and acidic residues" evidence="1">
    <location>
        <begin position="204"/>
        <end position="216"/>
    </location>
</feature>
<evidence type="ECO:0000313" key="3">
    <source>
        <dbReference type="Proteomes" id="UP001177023"/>
    </source>
</evidence>
<feature type="compositionally biased region" description="Basic and acidic residues" evidence="1">
    <location>
        <begin position="109"/>
        <end position="120"/>
    </location>
</feature>
<protein>
    <submittedName>
        <fullName evidence="2">Uncharacterized protein</fullName>
    </submittedName>
</protein>
<feature type="compositionally biased region" description="Basic and acidic residues" evidence="1">
    <location>
        <begin position="131"/>
        <end position="145"/>
    </location>
</feature>
<proteinExistence type="predicted"/>
<accession>A0AA36CCC8</accession>
<feature type="compositionally biased region" description="Basic and acidic residues" evidence="1">
    <location>
        <begin position="37"/>
        <end position="51"/>
    </location>
</feature>